<feature type="transmembrane region" description="Helical" evidence="1">
    <location>
        <begin position="342"/>
        <end position="369"/>
    </location>
</feature>
<accession>V6TAM7</accession>
<comment type="caution">
    <text evidence="2">The sequence shown here is derived from an EMBL/GenBank/DDBJ whole genome shotgun (WGS) entry which is preliminary data.</text>
</comment>
<keyword evidence="1" id="KW-1133">Transmembrane helix</keyword>
<keyword evidence="1" id="KW-0472">Membrane</keyword>
<name>V6TAM7_GIAIN</name>
<feature type="transmembrane region" description="Helical" evidence="1">
    <location>
        <begin position="119"/>
        <end position="139"/>
    </location>
</feature>
<proteinExistence type="predicted"/>
<feature type="transmembrane region" description="Helical" evidence="1">
    <location>
        <begin position="993"/>
        <end position="1011"/>
    </location>
</feature>
<feature type="transmembrane region" description="Helical" evidence="1">
    <location>
        <begin position="609"/>
        <end position="629"/>
    </location>
</feature>
<gene>
    <name evidence="2" type="ORF">DHA2_153088</name>
</gene>
<reference evidence="2 3" key="2">
    <citation type="journal article" date="2013" name="Genome Biol. Evol.">
        <title>Genome sequencing of Giardia lamblia genotypes A2 and B isolates (DH and GS) and comparative analysis with the genomes of genotypes A1 and E (WB and Pig).</title>
        <authorList>
            <person name="Adam R.D."/>
            <person name="Dahlstrom E.W."/>
            <person name="Martens C.A."/>
            <person name="Bruno D.P."/>
            <person name="Barbian K.D."/>
            <person name="Ricklefs S.M."/>
            <person name="Hernandez M.M."/>
            <person name="Narla N.P."/>
            <person name="Patel R.B."/>
            <person name="Porcella S.F."/>
            <person name="Nash T.E."/>
        </authorList>
    </citation>
    <scope>NUCLEOTIDE SEQUENCE [LARGE SCALE GENOMIC DNA]</scope>
    <source>
        <strain evidence="2 3">DH</strain>
    </source>
</reference>
<evidence type="ECO:0000256" key="1">
    <source>
        <dbReference type="SAM" id="Phobius"/>
    </source>
</evidence>
<feature type="transmembrane region" description="Helical" evidence="1">
    <location>
        <begin position="427"/>
        <end position="444"/>
    </location>
</feature>
<feature type="transmembrane region" description="Helical" evidence="1">
    <location>
        <begin position="145"/>
        <end position="165"/>
    </location>
</feature>
<feature type="transmembrane region" description="Helical" evidence="1">
    <location>
        <begin position="779"/>
        <end position="804"/>
    </location>
</feature>
<dbReference type="VEuPathDB" id="GiardiaDB:GL50581_163"/>
<feature type="transmembrane region" description="Helical" evidence="1">
    <location>
        <begin position="1175"/>
        <end position="1194"/>
    </location>
</feature>
<feature type="transmembrane region" description="Helical" evidence="1">
    <location>
        <begin position="62"/>
        <end position="80"/>
    </location>
</feature>
<sequence>MLLVCFPSLLSMKGWAKACTLVCVPQIVVASIYLAGGDGVLRALVAGLILDLISSNYFETHIVYLLASFLAEYLLYVSFRVHNRLVFERFDIFAFFLALGAGLAIAVLALLIAVGDRQIIPYGFAALCFCSSLTLAFSFLSVSPILFGAWYPLALAFLLPISRIVHELLINKGLTLYCTGDSIFTAGFGVTNSDGVGNRGMTMHKGLSQADKTRKCSMLLGGLTHISISYALPVLSLFYARPISIFLAVPLCIVSTTLTLSLSALILYFMKKGLYLRELSPRIFKQGYVKFSDRAKEQQVLYKSELSPDGKEKTIAATSKRRFEKLKIGVSLLLHKPVFGDLIWAPCIFCCNLCITLTLLPYKVVLFLAPCTAIYSYLSSRCIMVANSTVFYLLLLLSPLFNPFTAVGGAILCALQAISAMTEGKPYAPYAFLAAEYITLTINISPGRHYMAYFIIHLICNAFLSSAALPGWSDSVLTAYALQEKVSQLNSGNSGNTSNGRGDTRPESTSIMQQYQKAKSTLRHHALMHCFCVFFITLYSQSRTAALLSGLLLISTGGYYCLSFLSKYTGKELALKLFFVIFVRAIFMILVTLVNVGKLRHIGYKIRGSYLLISLVCYVLLFISFFIPFSESGLAALSAASQRRKKAARISFGLIALFASLLLVIFCNITPLLCTGFLMLVGYVPQGDPSLLLLTVYRGFHSAHIEQYTAYPKTMIVLRFVLTTLVGLCIWTSLLYGLMRVSGVFAATNSSSKEKDTKEDTFSHSTILRRLFILPNLQVSLIALITGSLAGMFLTAPSLLHFYGAEAVLTPEMLAISLGIVVCIAISPVLVTLLNSTTLFIVSSVLLLLMLIGLSSRYPITIVYTIGLVGIMTLPASVAGLAFVALCFVPELLNAVSLLYVPQDYLLGLWSTNALAFLSRLWFNRELYIRMALYPLVEQGHKDPTIKVKASADLLDSLWTVRDLFVVEPNGSIQLRDTYLCYWIGGLSNGLRYLRLNVGLFIATSCVLLSMWSYAPVVVVLLSLTSLLLPAVELSPGSSRSSSGTPVSVRAIGGYFGTGGSGSSLSDVARLQLVTNVCVALYGSIILRCMYSIIRAPFHLSGASVNATGYLGYILYDAAALLCCSTLSLIPFTLLTGRPYRLFAYLQNVLTKRLLTVIIILICVVVFFATEKCMVFFTLLACLSMLFEAPFLPIQKYNANNKIIINGEVLKGVDKTVVTMDAPAISMNV</sequence>
<dbReference type="AlphaFoldDB" id="V6TAM7"/>
<feature type="transmembrane region" description="Helical" evidence="1">
    <location>
        <begin position="218"/>
        <end position="239"/>
    </location>
</feature>
<feature type="transmembrane region" description="Helical" evidence="1">
    <location>
        <begin position="816"/>
        <end position="849"/>
    </location>
</feature>
<evidence type="ECO:0000313" key="2">
    <source>
        <dbReference type="EMBL" id="ESU35943.1"/>
    </source>
</evidence>
<dbReference type="VEuPathDB" id="GiardiaDB:GL50803_0015988"/>
<feature type="transmembrane region" description="Helical" evidence="1">
    <location>
        <begin position="545"/>
        <end position="565"/>
    </location>
</feature>
<feature type="transmembrane region" description="Helical" evidence="1">
    <location>
        <begin position="28"/>
        <end position="50"/>
    </location>
</feature>
<feature type="transmembrane region" description="Helical" evidence="1">
    <location>
        <begin position="1073"/>
        <end position="1094"/>
    </location>
</feature>
<dbReference type="VEuPathDB" id="GiardiaDB:DHA2_153088"/>
<dbReference type="VEuPathDB" id="GiardiaDB:QR46_4169"/>
<dbReference type="Proteomes" id="UP000018320">
    <property type="component" value="Unassembled WGS sequence"/>
</dbReference>
<evidence type="ECO:0000313" key="3">
    <source>
        <dbReference type="Proteomes" id="UP000018320"/>
    </source>
</evidence>
<organism evidence="2 3">
    <name type="scientific">Giardia intestinalis</name>
    <name type="common">Giardia lamblia</name>
    <dbReference type="NCBI Taxonomy" id="5741"/>
    <lineage>
        <taxon>Eukaryota</taxon>
        <taxon>Metamonada</taxon>
        <taxon>Diplomonadida</taxon>
        <taxon>Hexamitidae</taxon>
        <taxon>Giardiinae</taxon>
        <taxon>Giardia</taxon>
    </lineage>
</organism>
<dbReference type="EMBL" id="AHGT01000062">
    <property type="protein sequence ID" value="ESU35943.1"/>
    <property type="molecule type" value="Genomic_DNA"/>
</dbReference>
<feature type="transmembrane region" description="Helical" evidence="1">
    <location>
        <begin position="861"/>
        <end position="885"/>
    </location>
</feature>
<feature type="transmembrane region" description="Helical" evidence="1">
    <location>
        <begin position="245"/>
        <end position="270"/>
    </location>
</feature>
<feature type="transmembrane region" description="Helical" evidence="1">
    <location>
        <begin position="650"/>
        <end position="683"/>
    </location>
</feature>
<feature type="transmembrane region" description="Helical" evidence="1">
    <location>
        <begin position="577"/>
        <end position="597"/>
    </location>
</feature>
<feature type="transmembrane region" description="Helical" evidence="1">
    <location>
        <begin position="716"/>
        <end position="738"/>
    </location>
</feature>
<keyword evidence="1" id="KW-0812">Transmembrane</keyword>
<feature type="transmembrane region" description="Helical" evidence="1">
    <location>
        <begin position="1149"/>
        <end position="1169"/>
    </location>
</feature>
<feature type="transmembrane region" description="Helical" evidence="1">
    <location>
        <begin position="450"/>
        <end position="469"/>
    </location>
</feature>
<protein>
    <submittedName>
        <fullName evidence="2">Uncharacterized protein</fullName>
    </submittedName>
</protein>
<feature type="transmembrane region" description="Helical" evidence="1">
    <location>
        <begin position="92"/>
        <end position="112"/>
    </location>
</feature>
<reference evidence="3" key="1">
    <citation type="submission" date="2012-02" db="EMBL/GenBank/DDBJ databases">
        <title>Genome sequencing of Giardia lamblia Genotypes A2 and B isolates (DH and GS) and comparative analysis with the genomes of Genotypes A1 and E (WB and Pig).</title>
        <authorList>
            <person name="Adam R."/>
            <person name="Dahlstrom E."/>
            <person name="Martens C."/>
            <person name="Bruno D."/>
            <person name="Barbian K."/>
            <person name="Porcella S.F."/>
            <person name="Nash T."/>
        </authorList>
    </citation>
    <scope>NUCLEOTIDE SEQUENCE</scope>
    <source>
        <strain evidence="3">DH</strain>
    </source>
</reference>
<feature type="transmembrane region" description="Helical" evidence="1">
    <location>
        <begin position="389"/>
        <end position="415"/>
    </location>
</feature>
<feature type="transmembrane region" description="Helical" evidence="1">
    <location>
        <begin position="1114"/>
        <end position="1137"/>
    </location>
</feature>